<dbReference type="AlphaFoldDB" id="A0A3S9A9X7"/>
<proteinExistence type="predicted"/>
<sequence length="166" mass="19163">MRASLFGLDFYIYLCLIYFFLKDPAVYRRTIITYVVCALICYGIYMVFQTTVPRPDISGTDPVTRLLGYVYGRDLPFNCFPSIHCFSSYLVLKALYTSKFRGRLNQVLIYGMSITIILSTFFVKQHVIFDAIGGILLSDIVYRLVSRADRVGLFRRSKPMPQRANM</sequence>
<feature type="domain" description="Inositolphosphotransferase Aur1/Ipt1" evidence="2">
    <location>
        <begin position="12"/>
        <end position="138"/>
    </location>
</feature>
<evidence type="ECO:0000259" key="2">
    <source>
        <dbReference type="Pfam" id="PF14378"/>
    </source>
</evidence>
<dbReference type="EMBL" id="CP034437">
    <property type="protein sequence ID" value="AZN42514.1"/>
    <property type="molecule type" value="Genomic_DNA"/>
</dbReference>
<protein>
    <recommendedName>
        <fullName evidence="2">Inositolphosphotransferase Aur1/Ipt1 domain-containing protein</fullName>
    </recommendedName>
</protein>
<dbReference type="KEGG" id="palb:EJC50_24635"/>
<evidence type="ECO:0000256" key="1">
    <source>
        <dbReference type="SAM" id="Phobius"/>
    </source>
</evidence>
<keyword evidence="1" id="KW-1133">Transmembrane helix</keyword>
<feature type="transmembrane region" description="Helical" evidence="1">
    <location>
        <begin position="75"/>
        <end position="92"/>
    </location>
</feature>
<gene>
    <name evidence="3" type="ORF">EJC50_24635</name>
</gene>
<dbReference type="Pfam" id="PF14378">
    <property type="entry name" value="PAP2_3"/>
    <property type="match status" value="1"/>
</dbReference>
<keyword evidence="4" id="KW-1185">Reference proteome</keyword>
<feature type="transmembrane region" description="Helical" evidence="1">
    <location>
        <begin position="6"/>
        <end position="21"/>
    </location>
</feature>
<organism evidence="3 4">
    <name type="scientific">Paenibacillus albus</name>
    <dbReference type="NCBI Taxonomy" id="2495582"/>
    <lineage>
        <taxon>Bacteria</taxon>
        <taxon>Bacillati</taxon>
        <taxon>Bacillota</taxon>
        <taxon>Bacilli</taxon>
        <taxon>Bacillales</taxon>
        <taxon>Paenibacillaceae</taxon>
        <taxon>Paenibacillus</taxon>
    </lineage>
</organism>
<dbReference type="SUPFAM" id="SSF48317">
    <property type="entry name" value="Acid phosphatase/Vanadium-dependent haloperoxidase"/>
    <property type="match status" value="1"/>
</dbReference>
<dbReference type="InterPro" id="IPR026841">
    <property type="entry name" value="Aur1/Ipt1"/>
</dbReference>
<dbReference type="Proteomes" id="UP000272528">
    <property type="component" value="Chromosome"/>
</dbReference>
<keyword evidence="1" id="KW-0472">Membrane</keyword>
<name>A0A3S9A9X7_9BACL</name>
<dbReference type="GO" id="GO:0016020">
    <property type="term" value="C:membrane"/>
    <property type="evidence" value="ECO:0007669"/>
    <property type="project" value="UniProtKB-SubCell"/>
</dbReference>
<reference evidence="4" key="1">
    <citation type="submission" date="2018-12" db="EMBL/GenBank/DDBJ databases">
        <title>Genome sequence of Peanibacillus sp.</title>
        <authorList>
            <person name="Subramani G."/>
            <person name="Srinivasan S."/>
            <person name="Kim M.K."/>
        </authorList>
    </citation>
    <scope>NUCLEOTIDE SEQUENCE [LARGE SCALE GENOMIC DNA]</scope>
    <source>
        <strain evidence="4">18JY67-1</strain>
    </source>
</reference>
<accession>A0A3S9A9X7</accession>
<dbReference type="InterPro" id="IPR036938">
    <property type="entry name" value="PAP2/HPO_sf"/>
</dbReference>
<evidence type="ECO:0000313" key="3">
    <source>
        <dbReference type="EMBL" id="AZN42514.1"/>
    </source>
</evidence>
<feature type="transmembrane region" description="Helical" evidence="1">
    <location>
        <begin position="128"/>
        <end position="145"/>
    </location>
</feature>
<dbReference type="OrthoDB" id="9790723at2"/>
<feature type="transmembrane region" description="Helical" evidence="1">
    <location>
        <begin position="104"/>
        <end position="122"/>
    </location>
</feature>
<evidence type="ECO:0000313" key="4">
    <source>
        <dbReference type="Proteomes" id="UP000272528"/>
    </source>
</evidence>
<feature type="transmembrane region" description="Helical" evidence="1">
    <location>
        <begin position="30"/>
        <end position="48"/>
    </location>
</feature>
<keyword evidence="1" id="KW-0812">Transmembrane</keyword>